<evidence type="ECO:0000313" key="3">
    <source>
        <dbReference type="Proteomes" id="UP000003779"/>
    </source>
</evidence>
<accession>J7LBL3</accession>
<organism evidence="2 3">
    <name type="scientific">Nocardiopsis alba (strain ATCC BAA-2165 / BE74)</name>
    <dbReference type="NCBI Taxonomy" id="1205910"/>
    <lineage>
        <taxon>Bacteria</taxon>
        <taxon>Bacillati</taxon>
        <taxon>Actinomycetota</taxon>
        <taxon>Actinomycetes</taxon>
        <taxon>Streptosporangiales</taxon>
        <taxon>Nocardiopsidaceae</taxon>
        <taxon>Nocardiopsis</taxon>
    </lineage>
</organism>
<protein>
    <submittedName>
        <fullName evidence="2">Uncharacterized protein</fullName>
    </submittedName>
</protein>
<feature type="compositionally biased region" description="Polar residues" evidence="1">
    <location>
        <begin position="1"/>
        <end position="26"/>
    </location>
</feature>
<dbReference type="STRING" id="1205910.B005_4951"/>
<dbReference type="PATRIC" id="fig|1205910.3.peg.4678"/>
<evidence type="ECO:0000256" key="1">
    <source>
        <dbReference type="SAM" id="MobiDB-lite"/>
    </source>
</evidence>
<dbReference type="Proteomes" id="UP000003779">
    <property type="component" value="Chromosome"/>
</dbReference>
<dbReference type="HOGENOM" id="CLU_3346470_0_0_11"/>
<reference evidence="3" key="2">
    <citation type="submission" date="2012-08" db="EMBL/GenBank/DDBJ databases">
        <title>Whole-genome sequence of Nocardiopsis alba strain ATCC BAA-2165 associated with honeybees.</title>
        <authorList>
            <person name="Qiao J."/>
            <person name="Chen L."/>
            <person name="Li Y."/>
            <person name="Wang J."/>
            <person name="Zhang W."/>
            <person name="Chen S."/>
        </authorList>
    </citation>
    <scope>NUCLEOTIDE SEQUENCE [LARGE SCALE GENOMIC DNA]</scope>
    <source>
        <strain evidence="3">ATCC BAA-2165 / BE74</strain>
    </source>
</reference>
<gene>
    <name evidence="2" type="ordered locus">B005_4951</name>
</gene>
<reference evidence="2 3" key="1">
    <citation type="journal article" date="2012" name="J. Bacteriol.">
        <title>Whole-Genome Sequence of Nocardiopsis alba Strain ATCC BAA-2165, Associated with Honeybees.</title>
        <authorList>
            <person name="Qiao J."/>
            <person name="Chen L."/>
            <person name="Li Y."/>
            <person name="Wang J."/>
            <person name="Zhang W."/>
            <person name="Chen S."/>
        </authorList>
    </citation>
    <scope>NUCLEOTIDE SEQUENCE [LARGE SCALE GENOMIC DNA]</scope>
    <source>
        <strain evidence="3">ATCC BAA-2165 / BE74</strain>
    </source>
</reference>
<sequence>MFPVSRSSSVFPKHASTGSRYGSGHSTPVGHIRDIRK</sequence>
<evidence type="ECO:0000313" key="2">
    <source>
        <dbReference type="EMBL" id="AFR10061.1"/>
    </source>
</evidence>
<proteinExistence type="predicted"/>
<dbReference type="AlphaFoldDB" id="J7LBL3"/>
<dbReference type="EMBL" id="CP003788">
    <property type="protein sequence ID" value="AFR10061.1"/>
    <property type="molecule type" value="Genomic_DNA"/>
</dbReference>
<feature type="region of interest" description="Disordered" evidence="1">
    <location>
        <begin position="1"/>
        <end position="37"/>
    </location>
</feature>
<dbReference type="KEGG" id="nal:B005_4951"/>
<name>J7LBL3_NOCAA</name>